<accession>A0ABR0ZPI1</accession>
<evidence type="ECO:0000256" key="1">
    <source>
        <dbReference type="ARBA" id="ARBA00023125"/>
    </source>
</evidence>
<dbReference type="InterPro" id="IPR039779">
    <property type="entry name" value="RFX-like"/>
</dbReference>
<comment type="caution">
    <text evidence="3">The sequence shown here is derived from an EMBL/GenBank/DDBJ whole genome shotgun (WGS) entry which is preliminary data.</text>
</comment>
<evidence type="ECO:0000313" key="3">
    <source>
        <dbReference type="EMBL" id="KAK6486729.1"/>
    </source>
</evidence>
<protein>
    <submittedName>
        <fullName evidence="3">DNA-binding protein RFX8-like</fullName>
    </submittedName>
</protein>
<keyword evidence="1" id="KW-0238">DNA-binding</keyword>
<feature type="domain" description="RFX-type winged-helix" evidence="2">
    <location>
        <begin position="1"/>
        <end position="55"/>
    </location>
</feature>
<dbReference type="PANTHER" id="PTHR12619:SF24">
    <property type="entry name" value="DNA-BINDING PROTEIN RFX8"/>
    <property type="match status" value="1"/>
</dbReference>
<dbReference type="Pfam" id="PF02257">
    <property type="entry name" value="RFX_DNA_binding"/>
    <property type="match status" value="1"/>
</dbReference>
<gene>
    <name evidence="3" type="ORF">HHUSO_G10388</name>
</gene>
<dbReference type="PANTHER" id="PTHR12619">
    <property type="entry name" value="RFX TRANSCRIPTION FACTOR FAMILY"/>
    <property type="match status" value="1"/>
</dbReference>
<dbReference type="EMBL" id="JAHFZB010000008">
    <property type="protein sequence ID" value="KAK6486729.1"/>
    <property type="molecule type" value="Genomic_DNA"/>
</dbReference>
<dbReference type="Proteomes" id="UP001369086">
    <property type="component" value="Unassembled WGS sequence"/>
</dbReference>
<dbReference type="Gene3D" id="1.10.10.10">
    <property type="entry name" value="Winged helix-like DNA-binding domain superfamily/Winged helix DNA-binding domain"/>
    <property type="match status" value="1"/>
</dbReference>
<proteinExistence type="predicted"/>
<sequence length="647" mass="73957">MYDFYLEACSRLEQNQVNAATFGKLVRSVFTDLRTRRLGTRGSARYHYDGISVKKRSPLYARYCFLMKLNSIESLTFLNKEKHGSYIPTKNSEDQAQTHSYPCELVRNHFWEKQLEQKYFHRFTFIADEYHNYCQDILQNVQDVVIFFWKSLPISVIELMSLPDVSQLFSSYDAQLYKMIEGILINDFLEEVSVQDLKKARMFSKNFRSWLLTVLDDFPIMLQASKRKEAIVFVNRLRRKSCLCNLVKTMKSVINDSQIISTLKSDLHSILTHGILNIPRKSLEKDLWESEEENSNTEIKWFHTVYSWLSTSADIKTYLDGVVTLLQAFIFQVSSRTLQYTLLNCTVYTSTMYSISFSLKLSLPKIPIPLLISDIYTLPQSNYRVMFSLVTKNKTQHRASLSTDMLSSLVTHKVMMSAKQQVCRTQTFSDTLLRKAKSATYEAKHPSAPRRSSGVFSGLAADFLLRWNYFLTDISRAMILSNAESFGSWHLLNLLLSDYVLHVLHSYMEEKTEWLSEEPLKELLPLAAPLESELAVGVVDPPQQGAVEQSYQSAEPANSNALTLEGITVHVVGFLVDSETGNKLIQIMLEDKSANCAVKVDLPVGQEAMVTLRDGQKFMIHTCDIGAGEDRTEEIPTSDFIYAGNST</sequence>
<keyword evidence="4" id="KW-1185">Reference proteome</keyword>
<dbReference type="InterPro" id="IPR003150">
    <property type="entry name" value="DNA-bd_RFX"/>
</dbReference>
<dbReference type="InterPro" id="IPR036390">
    <property type="entry name" value="WH_DNA-bd_sf"/>
</dbReference>
<dbReference type="PROSITE" id="PS51526">
    <property type="entry name" value="RFX_DBD"/>
    <property type="match status" value="1"/>
</dbReference>
<evidence type="ECO:0000313" key="4">
    <source>
        <dbReference type="Proteomes" id="UP001369086"/>
    </source>
</evidence>
<dbReference type="InterPro" id="IPR057321">
    <property type="entry name" value="RFX1-4/6/8-like_BCD"/>
</dbReference>
<organism evidence="3 4">
    <name type="scientific">Huso huso</name>
    <name type="common">Beluga</name>
    <name type="synonym">Acipenser huso</name>
    <dbReference type="NCBI Taxonomy" id="61971"/>
    <lineage>
        <taxon>Eukaryota</taxon>
        <taxon>Metazoa</taxon>
        <taxon>Chordata</taxon>
        <taxon>Craniata</taxon>
        <taxon>Vertebrata</taxon>
        <taxon>Euteleostomi</taxon>
        <taxon>Actinopterygii</taxon>
        <taxon>Chondrostei</taxon>
        <taxon>Acipenseriformes</taxon>
        <taxon>Acipenseridae</taxon>
        <taxon>Huso</taxon>
    </lineage>
</organism>
<reference evidence="3 4" key="1">
    <citation type="submission" date="2021-05" db="EMBL/GenBank/DDBJ databases">
        <authorList>
            <person name="Zahm M."/>
            <person name="Klopp C."/>
            <person name="Cabau C."/>
            <person name="Kuhl H."/>
            <person name="Suciu R."/>
            <person name="Ciorpac M."/>
            <person name="Holostenco D."/>
            <person name="Gessner J."/>
            <person name="Wuertz S."/>
            <person name="Hohne C."/>
            <person name="Stock M."/>
            <person name="Gislard M."/>
            <person name="Lluch J."/>
            <person name="Milhes M."/>
            <person name="Lampietro C."/>
            <person name="Lopez Roques C."/>
            <person name="Donnadieu C."/>
            <person name="Du K."/>
            <person name="Schartl M."/>
            <person name="Guiguen Y."/>
        </authorList>
    </citation>
    <scope>NUCLEOTIDE SEQUENCE [LARGE SCALE GENOMIC DNA]</scope>
    <source>
        <strain evidence="3">Hh-F2</strain>
        <tissue evidence="3">Blood</tissue>
    </source>
</reference>
<dbReference type="SUPFAM" id="SSF46785">
    <property type="entry name" value="Winged helix' DNA-binding domain"/>
    <property type="match status" value="1"/>
</dbReference>
<evidence type="ECO:0000259" key="2">
    <source>
        <dbReference type="PROSITE" id="PS51526"/>
    </source>
</evidence>
<dbReference type="InterPro" id="IPR036388">
    <property type="entry name" value="WH-like_DNA-bd_sf"/>
</dbReference>
<dbReference type="Pfam" id="PF25340">
    <property type="entry name" value="BCD_RFX"/>
    <property type="match status" value="2"/>
</dbReference>
<name>A0ABR0ZPI1_HUSHU</name>